<dbReference type="CDD" id="cd06550">
    <property type="entry name" value="TM_ABC_iron-siderophores_like"/>
    <property type="match status" value="1"/>
</dbReference>
<dbReference type="RefSeq" id="WP_221789002.1">
    <property type="nucleotide sequence ID" value="NZ_JACLIC010000023.1"/>
</dbReference>
<dbReference type="Pfam" id="PF01032">
    <property type="entry name" value="FecCD"/>
    <property type="match status" value="1"/>
</dbReference>
<comment type="subcellular location">
    <subcellularLocation>
        <location evidence="1">Cell membrane</location>
        <topology evidence="1">Multi-pass membrane protein</topology>
    </subcellularLocation>
</comment>
<evidence type="ECO:0000313" key="10">
    <source>
        <dbReference type="Proteomes" id="UP000706031"/>
    </source>
</evidence>
<dbReference type="SUPFAM" id="SSF81345">
    <property type="entry name" value="ABC transporter involved in vitamin B12 uptake, BtuC"/>
    <property type="match status" value="1"/>
</dbReference>
<dbReference type="Proteomes" id="UP000706031">
    <property type="component" value="Unassembled WGS sequence"/>
</dbReference>
<dbReference type="EMBL" id="JACLIC010000023">
    <property type="protein sequence ID" value="MBY0204426.1"/>
    <property type="molecule type" value="Genomic_DNA"/>
</dbReference>
<protein>
    <submittedName>
        <fullName evidence="9">Iron ABC transporter permease</fullName>
    </submittedName>
</protein>
<evidence type="ECO:0000256" key="2">
    <source>
        <dbReference type="ARBA" id="ARBA00007935"/>
    </source>
</evidence>
<feature type="transmembrane region" description="Helical" evidence="8">
    <location>
        <begin position="251"/>
        <end position="277"/>
    </location>
</feature>
<dbReference type="InterPro" id="IPR037294">
    <property type="entry name" value="ABC_BtuC-like"/>
</dbReference>
<evidence type="ECO:0000256" key="8">
    <source>
        <dbReference type="SAM" id="Phobius"/>
    </source>
</evidence>
<dbReference type="Gene3D" id="1.10.3470.10">
    <property type="entry name" value="ABC transporter involved in vitamin B12 uptake, BtuC"/>
    <property type="match status" value="1"/>
</dbReference>
<dbReference type="PANTHER" id="PTHR30472:SF64">
    <property type="entry name" value="IRON(3+)-HYDROXAMATE IMPORT SYSTEM PERMEASE PROTEIN FHUG"/>
    <property type="match status" value="1"/>
</dbReference>
<keyword evidence="10" id="KW-1185">Reference proteome</keyword>
<evidence type="ECO:0000256" key="7">
    <source>
        <dbReference type="ARBA" id="ARBA00023136"/>
    </source>
</evidence>
<dbReference type="PANTHER" id="PTHR30472">
    <property type="entry name" value="FERRIC ENTEROBACTIN TRANSPORT SYSTEM PERMEASE PROTEIN"/>
    <property type="match status" value="1"/>
</dbReference>
<sequence>MGSSTMVGAERKKKTKGIVVLIVLGLLIITAFIISMNTGFTKLSPLEVLRTLFGSGTPKQELILFEFRLPRIVIAVLIGAGLALSGCILQGVSRNALADPGILGINAGAGLMVMLFVSFFPTTTAAPIFLLPILALIGASFAAFLIYILSYKKGEGILPTRMLLTGIGIAAGISSAMIVLTLRLSPEKYQFVATWLAGSIWGSNWKFVWALLPFILVLVPLVLAKARVLNVLNLGDQTASGLGAPVERERVILLAAAAILAGACVSVSGGIGFVGLIGPHLARRLVGPKHQFLLPASALVGSFLVLVADTLGRVILQPSEIPAGILVAILGAPYFLYLLSRTK</sequence>
<comment type="similarity">
    <text evidence="2">Belongs to the binding-protein-dependent transport system permease family. FecCD subfamily.</text>
</comment>
<keyword evidence="6 8" id="KW-1133">Transmembrane helix</keyword>
<proteinExistence type="inferred from homology"/>
<keyword evidence="3" id="KW-0813">Transport</keyword>
<feature type="transmembrane region" description="Helical" evidence="8">
    <location>
        <begin position="69"/>
        <end position="89"/>
    </location>
</feature>
<evidence type="ECO:0000256" key="3">
    <source>
        <dbReference type="ARBA" id="ARBA00022448"/>
    </source>
</evidence>
<keyword evidence="7 8" id="KW-0472">Membrane</keyword>
<reference evidence="9 10" key="1">
    <citation type="submission" date="2020-08" db="EMBL/GenBank/DDBJ databases">
        <title>Fungal Genomes of the International Space Station.</title>
        <authorList>
            <person name="Seuylemezian A."/>
            <person name="Singh N.K."/>
            <person name="Wood J."/>
            <person name="Venkateswaran K."/>
        </authorList>
    </citation>
    <scope>NUCLEOTIDE SEQUENCE [LARGE SCALE GENOMIC DNA]</scope>
    <source>
        <strain evidence="9 10">S/N-304-OC-R4</strain>
    </source>
</reference>
<keyword evidence="5 8" id="KW-0812">Transmembrane</keyword>
<feature type="transmembrane region" description="Helical" evidence="8">
    <location>
        <begin position="162"/>
        <end position="185"/>
    </location>
</feature>
<dbReference type="InterPro" id="IPR000522">
    <property type="entry name" value="ABC_transptr_permease_BtuC"/>
</dbReference>
<accession>A0ABS7KK65</accession>
<feature type="transmembrane region" description="Helical" evidence="8">
    <location>
        <begin position="18"/>
        <end position="40"/>
    </location>
</feature>
<evidence type="ECO:0000256" key="4">
    <source>
        <dbReference type="ARBA" id="ARBA00022475"/>
    </source>
</evidence>
<gene>
    <name evidence="9" type="ORF">H7T88_14475</name>
</gene>
<feature type="transmembrane region" description="Helical" evidence="8">
    <location>
        <begin position="126"/>
        <end position="150"/>
    </location>
</feature>
<evidence type="ECO:0000256" key="5">
    <source>
        <dbReference type="ARBA" id="ARBA00022692"/>
    </source>
</evidence>
<evidence type="ECO:0000256" key="1">
    <source>
        <dbReference type="ARBA" id="ARBA00004651"/>
    </source>
</evidence>
<evidence type="ECO:0000256" key="6">
    <source>
        <dbReference type="ARBA" id="ARBA00022989"/>
    </source>
</evidence>
<feature type="transmembrane region" description="Helical" evidence="8">
    <location>
        <begin position="205"/>
        <end position="224"/>
    </location>
</feature>
<evidence type="ECO:0000313" key="9">
    <source>
        <dbReference type="EMBL" id="MBY0204426.1"/>
    </source>
</evidence>
<comment type="caution">
    <text evidence="9">The sequence shown here is derived from an EMBL/GenBank/DDBJ whole genome shotgun (WGS) entry which is preliminary data.</text>
</comment>
<feature type="transmembrane region" description="Helical" evidence="8">
    <location>
        <begin position="101"/>
        <end position="120"/>
    </location>
</feature>
<keyword evidence="4" id="KW-1003">Cell membrane</keyword>
<feature type="transmembrane region" description="Helical" evidence="8">
    <location>
        <begin position="292"/>
        <end position="311"/>
    </location>
</feature>
<feature type="transmembrane region" description="Helical" evidence="8">
    <location>
        <begin position="323"/>
        <end position="340"/>
    </location>
</feature>
<organism evidence="9 10">
    <name type="scientific">Paenibacillus cucumis</name>
    <name type="common">ex Kampfer et al. 2016</name>
    <dbReference type="NCBI Taxonomy" id="1776858"/>
    <lineage>
        <taxon>Bacteria</taxon>
        <taxon>Bacillati</taxon>
        <taxon>Bacillota</taxon>
        <taxon>Bacilli</taxon>
        <taxon>Bacillales</taxon>
        <taxon>Paenibacillaceae</taxon>
        <taxon>Paenibacillus</taxon>
    </lineage>
</organism>
<name>A0ABS7KK65_9BACL</name>